<dbReference type="Proteomes" id="UP000001449">
    <property type="component" value="Chromosome 7"/>
</dbReference>
<evidence type="ECO:0000313" key="2">
    <source>
        <dbReference type="EMBL" id="ACI64828.1"/>
    </source>
</evidence>
<sequence length="575" mass="64713">MACPNPDCRHRNKRKLRPLVISLIPTPATQDGGTINNNPSTPDDDGTSPPPPRSTTATSTTTTASTTARHEQITRMFTTHPSLSTHFHPPVFSPGVPSREIRNRIKLLEYANKACLIPDGEWKAIDRALKEQQRSCEEDVEDITTKLDNQLNVVSDVGTQHVSIDPFRYLASTTKVDGLPESEESNNADNVNDSQQQHQLIKKKKRWPQTITTSLIPIPSTRRGSAEDIALPYSCELWRKAKTLNRDRSVLACTLAHLVAMKTLVDSKVDDDVGFDFILEDNVRAFVGFEEDYVSMTDGHANSNEWTGWSCECANRMWDLIDASDSYATDNAESAQQSQCTSDALQRCHLRYYGWLGSLPNLTWVYQNHIPRKGTAAGDNKIFPFPCNEDFEFDNIPTGKTSANKQQQKKKLASDTQQLEDATDSSTPRFTAPGGTAVFGTFAYSVSLDAYRTLIQMLQNDVGALVWKSKKMRAYHAKPIDKILPRHVRETFGERSVHLTDKVAFVRCPMLGSLLHQQWEQGFCESTELQLGLLMGVSNVANDGTVWNNVWLTEEDRKVVEHRQRRGKWTERTKL</sequence>
<reference evidence="2 3" key="1">
    <citation type="journal article" date="2004" name="Science">
        <title>The genome of the diatom Thalassiosira pseudonana: ecology, evolution, and metabolism.</title>
        <authorList>
            <person name="Armbrust E.V."/>
            <person name="Berges J.A."/>
            <person name="Bowler C."/>
            <person name="Green B.R."/>
            <person name="Martinez D."/>
            <person name="Putnam N.H."/>
            <person name="Zhou S."/>
            <person name="Allen A.E."/>
            <person name="Apt K.E."/>
            <person name="Bechner M."/>
            <person name="Brzezinski M.A."/>
            <person name="Chaal B.K."/>
            <person name="Chiovitti A."/>
            <person name="Davis A.K."/>
            <person name="Demarest M.S."/>
            <person name="Detter J.C."/>
            <person name="Glavina T."/>
            <person name="Goodstein D."/>
            <person name="Hadi M.Z."/>
            <person name="Hellsten U."/>
            <person name="Hildebrand M."/>
            <person name="Jenkins B.D."/>
            <person name="Jurka J."/>
            <person name="Kapitonov V.V."/>
            <person name="Kroger N."/>
            <person name="Lau W.W."/>
            <person name="Lane T.W."/>
            <person name="Larimer F.W."/>
            <person name="Lippmeier J.C."/>
            <person name="Lucas S."/>
            <person name="Medina M."/>
            <person name="Montsant A."/>
            <person name="Obornik M."/>
            <person name="Parker M.S."/>
            <person name="Palenik B."/>
            <person name="Pazour G.J."/>
            <person name="Richardson P.M."/>
            <person name="Rynearson T.A."/>
            <person name="Saito M.A."/>
            <person name="Schwartz D.C."/>
            <person name="Thamatrakoln K."/>
            <person name="Valentin K."/>
            <person name="Vardi A."/>
            <person name="Wilkerson F.P."/>
            <person name="Rokhsar D.S."/>
        </authorList>
    </citation>
    <scope>NUCLEOTIDE SEQUENCE [LARGE SCALE GENOMIC DNA]</scope>
    <source>
        <strain evidence="2 3">CCMP1335</strain>
    </source>
</reference>
<dbReference type="eggNOG" id="ENOG502R15V">
    <property type="taxonomic scope" value="Eukaryota"/>
</dbReference>
<dbReference type="PaxDb" id="35128-Thaps23408"/>
<reference evidence="2 3" key="2">
    <citation type="journal article" date="2008" name="Nature">
        <title>The Phaeodactylum genome reveals the evolutionary history of diatom genomes.</title>
        <authorList>
            <person name="Bowler C."/>
            <person name="Allen A.E."/>
            <person name="Badger J.H."/>
            <person name="Grimwood J."/>
            <person name="Jabbari K."/>
            <person name="Kuo A."/>
            <person name="Maheswari U."/>
            <person name="Martens C."/>
            <person name="Maumus F."/>
            <person name="Otillar R.P."/>
            <person name="Rayko E."/>
            <person name="Salamov A."/>
            <person name="Vandepoele K."/>
            <person name="Beszteri B."/>
            <person name="Gruber A."/>
            <person name="Heijde M."/>
            <person name="Katinka M."/>
            <person name="Mock T."/>
            <person name="Valentin K."/>
            <person name="Verret F."/>
            <person name="Berges J.A."/>
            <person name="Brownlee C."/>
            <person name="Cadoret J.P."/>
            <person name="Chiovitti A."/>
            <person name="Choi C.J."/>
            <person name="Coesel S."/>
            <person name="De Martino A."/>
            <person name="Detter J.C."/>
            <person name="Durkin C."/>
            <person name="Falciatore A."/>
            <person name="Fournet J."/>
            <person name="Haruta M."/>
            <person name="Huysman M.J."/>
            <person name="Jenkins B.D."/>
            <person name="Jiroutova K."/>
            <person name="Jorgensen R.E."/>
            <person name="Joubert Y."/>
            <person name="Kaplan A."/>
            <person name="Kroger N."/>
            <person name="Kroth P.G."/>
            <person name="La Roche J."/>
            <person name="Lindquist E."/>
            <person name="Lommer M."/>
            <person name="Martin-Jezequel V."/>
            <person name="Lopez P.J."/>
            <person name="Lucas S."/>
            <person name="Mangogna M."/>
            <person name="McGinnis K."/>
            <person name="Medlin L.K."/>
            <person name="Montsant A."/>
            <person name="Oudot-Le Secq M.P."/>
            <person name="Napoli C."/>
            <person name="Obornik M."/>
            <person name="Parker M.S."/>
            <person name="Petit J.L."/>
            <person name="Porcel B.M."/>
            <person name="Poulsen N."/>
            <person name="Robison M."/>
            <person name="Rychlewski L."/>
            <person name="Rynearson T.A."/>
            <person name="Schmutz J."/>
            <person name="Shapiro H."/>
            <person name="Siaut M."/>
            <person name="Stanley M."/>
            <person name="Sussman M.R."/>
            <person name="Taylor A.R."/>
            <person name="Vardi A."/>
            <person name="von Dassow P."/>
            <person name="Vyverman W."/>
            <person name="Willis A."/>
            <person name="Wyrwicz L.S."/>
            <person name="Rokhsar D.S."/>
            <person name="Weissenbach J."/>
            <person name="Armbrust E.V."/>
            <person name="Green B.R."/>
            <person name="Van de Peer Y."/>
            <person name="Grigoriev I.V."/>
        </authorList>
    </citation>
    <scope>NUCLEOTIDE SEQUENCE [LARGE SCALE GENOMIC DNA]</scope>
    <source>
        <strain evidence="2 3">CCMP1335</strain>
    </source>
</reference>
<feature type="region of interest" description="Disordered" evidence="1">
    <location>
        <begin position="25"/>
        <end position="69"/>
    </location>
</feature>
<dbReference type="OMA" id="FCESTEL"/>
<feature type="compositionally biased region" description="Polar residues" evidence="1">
    <location>
        <begin position="27"/>
        <end position="38"/>
    </location>
</feature>
<organism evidence="2 3">
    <name type="scientific">Thalassiosira pseudonana</name>
    <name type="common">Marine diatom</name>
    <name type="synonym">Cyclotella nana</name>
    <dbReference type="NCBI Taxonomy" id="35128"/>
    <lineage>
        <taxon>Eukaryota</taxon>
        <taxon>Sar</taxon>
        <taxon>Stramenopiles</taxon>
        <taxon>Ochrophyta</taxon>
        <taxon>Bacillariophyta</taxon>
        <taxon>Coscinodiscophyceae</taxon>
        <taxon>Thalassiosirophycidae</taxon>
        <taxon>Thalassiosirales</taxon>
        <taxon>Thalassiosiraceae</taxon>
        <taxon>Thalassiosira</taxon>
    </lineage>
</organism>
<proteinExistence type="predicted"/>
<dbReference type="RefSeq" id="XP_002296111.1">
    <property type="nucleotide sequence ID" value="XM_002296075.1"/>
</dbReference>
<dbReference type="HOGENOM" id="CLU_474528_0_0_1"/>
<dbReference type="EMBL" id="CP001160">
    <property type="protein sequence ID" value="ACI64828.1"/>
    <property type="molecule type" value="Genomic_DNA"/>
</dbReference>
<evidence type="ECO:0000313" key="3">
    <source>
        <dbReference type="Proteomes" id="UP000001449"/>
    </source>
</evidence>
<dbReference type="KEGG" id="tps:THAPS_23408"/>
<dbReference type="InParanoid" id="B5YML3"/>
<name>B5YML3_THAPS</name>
<gene>
    <name evidence="2" type="ORF">THAPS_23408</name>
</gene>
<keyword evidence="3" id="KW-1185">Reference proteome</keyword>
<accession>B5YML3</accession>
<protein>
    <submittedName>
        <fullName evidence="2">Uncharacterized protein</fullName>
    </submittedName>
</protein>
<evidence type="ECO:0000256" key="1">
    <source>
        <dbReference type="SAM" id="MobiDB-lite"/>
    </source>
</evidence>
<dbReference type="GeneID" id="7448994"/>
<dbReference type="AlphaFoldDB" id="B5YML3"/>
<feature type="compositionally biased region" description="Low complexity" evidence="1">
    <location>
        <begin position="54"/>
        <end position="67"/>
    </location>
</feature>